<accession>A0A3S3NYN2</accession>
<evidence type="ECO:0000313" key="4">
    <source>
        <dbReference type="EMBL" id="RWS00169.1"/>
    </source>
</evidence>
<comment type="caution">
    <text evidence="5">The sequence shown here is derived from an EMBL/GenBank/DDBJ whole genome shotgun (WGS) entry which is preliminary data.</text>
</comment>
<keyword evidence="7" id="KW-1185">Reference proteome</keyword>
<evidence type="ECO:0000313" key="5">
    <source>
        <dbReference type="EMBL" id="RWS01269.1"/>
    </source>
</evidence>
<dbReference type="InterPro" id="IPR002018">
    <property type="entry name" value="CarbesteraseB"/>
</dbReference>
<dbReference type="EMBL" id="NCKU01012281">
    <property type="protein sequence ID" value="RWS00121.1"/>
    <property type="molecule type" value="Genomic_DNA"/>
</dbReference>
<protein>
    <recommendedName>
        <fullName evidence="2">Carboxylesterase type B domain-containing protein</fullName>
    </recommendedName>
</protein>
<organism evidence="5 7">
    <name type="scientific">Dinothrombium tinctorium</name>
    <dbReference type="NCBI Taxonomy" id="1965070"/>
    <lineage>
        <taxon>Eukaryota</taxon>
        <taxon>Metazoa</taxon>
        <taxon>Ecdysozoa</taxon>
        <taxon>Arthropoda</taxon>
        <taxon>Chelicerata</taxon>
        <taxon>Arachnida</taxon>
        <taxon>Acari</taxon>
        <taxon>Acariformes</taxon>
        <taxon>Trombidiformes</taxon>
        <taxon>Prostigmata</taxon>
        <taxon>Anystina</taxon>
        <taxon>Parasitengona</taxon>
        <taxon>Trombidioidea</taxon>
        <taxon>Trombidiidae</taxon>
        <taxon>Dinothrombium</taxon>
    </lineage>
</organism>
<dbReference type="Proteomes" id="UP000285301">
    <property type="component" value="Unassembled WGS sequence"/>
</dbReference>
<sequence length="177" mass="20651">MCQTARNYFKSKLNNVHSDIIEDIINFYFTGVDGVDAIVSALSLFGDFLFHCPSNIFAHHLSKSNKVFRYVLAYDLPPILNFLCEHLTPCHGADIPFFFGNFLPNSSHIEASDEWIRLNSEFVKGNTEIWPPYYLTKNDFVVPFYKDYRGPNYTRSTKVGYRNIQCEFWNSIFFDKL</sequence>
<reference evidence="5 7" key="1">
    <citation type="journal article" date="2018" name="Gigascience">
        <title>Genomes of trombidid mites reveal novel predicted allergens and laterally-transferred genes associated with secondary metabolism.</title>
        <authorList>
            <person name="Dong X."/>
            <person name="Chaisiri K."/>
            <person name="Xia D."/>
            <person name="Armstrong S.D."/>
            <person name="Fang Y."/>
            <person name="Donnelly M.J."/>
            <person name="Kadowaki T."/>
            <person name="McGarry J.W."/>
            <person name="Darby A.C."/>
            <person name="Makepeace B.L."/>
        </authorList>
    </citation>
    <scope>NUCLEOTIDE SEQUENCE [LARGE SCALE GENOMIC DNA]</scope>
    <source>
        <strain evidence="5">UoL-WK</strain>
    </source>
</reference>
<evidence type="ECO:0000256" key="1">
    <source>
        <dbReference type="ARBA" id="ARBA00023180"/>
    </source>
</evidence>
<evidence type="ECO:0000259" key="2">
    <source>
        <dbReference type="Pfam" id="PF00135"/>
    </source>
</evidence>
<dbReference type="EMBL" id="NCKU01012170">
    <property type="protein sequence ID" value="RWS00169.1"/>
    <property type="molecule type" value="Genomic_DNA"/>
</dbReference>
<dbReference type="InterPro" id="IPR029058">
    <property type="entry name" value="AB_hydrolase_fold"/>
</dbReference>
<dbReference type="Pfam" id="PF00135">
    <property type="entry name" value="COesterase"/>
    <property type="match status" value="1"/>
</dbReference>
<reference evidence="5" key="2">
    <citation type="submission" date="2018-11" db="EMBL/GenBank/DDBJ databases">
        <title>Trombidioid mite genomics.</title>
        <authorList>
            <person name="Dong X."/>
        </authorList>
    </citation>
    <scope>NUCLEOTIDE SEQUENCE</scope>
    <source>
        <strain evidence="5">UoL-WK</strain>
    </source>
</reference>
<gene>
    <name evidence="6" type="ORF">B4U79_18283</name>
    <name evidence="5" type="ORF">B4U79_18582</name>
    <name evidence="4" type="ORF">B4U79_18703</name>
    <name evidence="3" type="ORF">B4U79_18710</name>
</gene>
<dbReference type="EMBL" id="NCKU01009525">
    <property type="protein sequence ID" value="RWS01269.1"/>
    <property type="molecule type" value="Genomic_DNA"/>
</dbReference>
<name>A0A3S3NYN2_9ACAR</name>
<keyword evidence="1" id="KW-0325">Glycoprotein</keyword>
<dbReference type="SUPFAM" id="SSF53474">
    <property type="entry name" value="alpha/beta-Hydrolases"/>
    <property type="match status" value="1"/>
</dbReference>
<dbReference type="EMBL" id="NCKU01004348">
    <property type="protein sequence ID" value="RWS06080.1"/>
    <property type="molecule type" value="Genomic_DNA"/>
</dbReference>
<feature type="domain" description="Carboxylesterase type B" evidence="2">
    <location>
        <begin position="9"/>
        <end position="122"/>
    </location>
</feature>
<dbReference type="AlphaFoldDB" id="A0A3S3NYN2"/>
<proteinExistence type="predicted"/>
<dbReference type="Gene3D" id="3.40.50.1820">
    <property type="entry name" value="alpha/beta hydrolase"/>
    <property type="match status" value="1"/>
</dbReference>
<evidence type="ECO:0000313" key="3">
    <source>
        <dbReference type="EMBL" id="RWS00121.1"/>
    </source>
</evidence>
<evidence type="ECO:0000313" key="6">
    <source>
        <dbReference type="EMBL" id="RWS06080.1"/>
    </source>
</evidence>
<evidence type="ECO:0000313" key="7">
    <source>
        <dbReference type="Proteomes" id="UP000285301"/>
    </source>
</evidence>